<evidence type="ECO:0000313" key="5">
    <source>
        <dbReference type="Proteomes" id="UP001162156"/>
    </source>
</evidence>
<name>A0AAV8WTT5_9CUCU</name>
<dbReference type="EMBL" id="JANEYF010004818">
    <property type="protein sequence ID" value="KAJ8929995.1"/>
    <property type="molecule type" value="Genomic_DNA"/>
</dbReference>
<dbReference type="GO" id="GO:0046872">
    <property type="term" value="F:metal ion binding"/>
    <property type="evidence" value="ECO:0007669"/>
    <property type="project" value="UniProtKB-KW"/>
</dbReference>
<evidence type="ECO:0000259" key="3">
    <source>
        <dbReference type="Pfam" id="PF13359"/>
    </source>
</evidence>
<keyword evidence="5" id="KW-1185">Reference proteome</keyword>
<dbReference type="InterPro" id="IPR027806">
    <property type="entry name" value="HARBI1_dom"/>
</dbReference>
<evidence type="ECO:0000256" key="2">
    <source>
        <dbReference type="ARBA" id="ARBA00022723"/>
    </source>
</evidence>
<dbReference type="Pfam" id="PF13359">
    <property type="entry name" value="DDE_Tnp_4"/>
    <property type="match status" value="1"/>
</dbReference>
<proteinExistence type="predicted"/>
<feature type="domain" description="DDE Tnp4" evidence="3">
    <location>
        <begin position="71"/>
        <end position="193"/>
    </location>
</feature>
<protein>
    <recommendedName>
        <fullName evidence="3">DDE Tnp4 domain-containing protein</fullName>
    </recommendedName>
</protein>
<evidence type="ECO:0000256" key="1">
    <source>
        <dbReference type="ARBA" id="ARBA00001968"/>
    </source>
</evidence>
<organism evidence="4 5">
    <name type="scientific">Rhamnusium bicolor</name>
    <dbReference type="NCBI Taxonomy" id="1586634"/>
    <lineage>
        <taxon>Eukaryota</taxon>
        <taxon>Metazoa</taxon>
        <taxon>Ecdysozoa</taxon>
        <taxon>Arthropoda</taxon>
        <taxon>Hexapoda</taxon>
        <taxon>Insecta</taxon>
        <taxon>Pterygota</taxon>
        <taxon>Neoptera</taxon>
        <taxon>Endopterygota</taxon>
        <taxon>Coleoptera</taxon>
        <taxon>Polyphaga</taxon>
        <taxon>Cucujiformia</taxon>
        <taxon>Chrysomeloidea</taxon>
        <taxon>Cerambycidae</taxon>
        <taxon>Lepturinae</taxon>
        <taxon>Rhagiini</taxon>
        <taxon>Rhamnusium</taxon>
    </lineage>
</organism>
<dbReference type="AlphaFoldDB" id="A0AAV8WTT5"/>
<accession>A0AAV8WTT5</accession>
<sequence length="200" mass="23436">MNSRQRNLVVAVMARRQLHTQMMLDEEYEDSSDEEKILFKREAHVKIQNYFLQLCYIIVWKILSLILECTGLTLSDLEFIDVFAVWPGSAHDARVWQNYPIYHKLKEGLLPEEFHLLGDSAYPLDTFVMVPFIDNGHLTAARRKYTKILSSSQVVIEQSIGRLKGAFRRLKHLNFTKLENFKQIVLACCIFYNFCITKKD</sequence>
<dbReference type="Proteomes" id="UP001162156">
    <property type="component" value="Unassembled WGS sequence"/>
</dbReference>
<gene>
    <name evidence="4" type="ORF">NQ314_017250</name>
</gene>
<keyword evidence="2" id="KW-0479">Metal-binding</keyword>
<comment type="cofactor">
    <cofactor evidence="1">
        <name>a divalent metal cation</name>
        <dbReference type="ChEBI" id="CHEBI:60240"/>
    </cofactor>
</comment>
<evidence type="ECO:0000313" key="4">
    <source>
        <dbReference type="EMBL" id="KAJ8929995.1"/>
    </source>
</evidence>
<reference evidence="4" key="1">
    <citation type="journal article" date="2023" name="Insect Mol. Biol.">
        <title>Genome sequencing provides insights into the evolution of gene families encoding plant cell wall-degrading enzymes in longhorned beetles.</title>
        <authorList>
            <person name="Shin N.R."/>
            <person name="Okamura Y."/>
            <person name="Kirsch R."/>
            <person name="Pauchet Y."/>
        </authorList>
    </citation>
    <scope>NUCLEOTIDE SEQUENCE</scope>
    <source>
        <strain evidence="4">RBIC_L_NR</strain>
    </source>
</reference>
<comment type="caution">
    <text evidence="4">The sequence shown here is derived from an EMBL/GenBank/DDBJ whole genome shotgun (WGS) entry which is preliminary data.</text>
</comment>